<keyword evidence="2" id="KW-1185">Reference proteome</keyword>
<name>A0A7J8DXU0_ROUAE</name>
<proteinExistence type="predicted"/>
<comment type="caution">
    <text evidence="1">The sequence shown here is derived from an EMBL/GenBank/DDBJ whole genome shotgun (WGS) entry which is preliminary data.</text>
</comment>
<protein>
    <submittedName>
        <fullName evidence="1">Uncharacterized protein</fullName>
    </submittedName>
</protein>
<dbReference type="AlphaFoldDB" id="A0A7J8DXU0"/>
<evidence type="ECO:0000313" key="2">
    <source>
        <dbReference type="Proteomes" id="UP000593571"/>
    </source>
</evidence>
<sequence length="181" mass="20240">MEIRNKEMRRFILAPLGERSLCSMILEVHHPLVPPLLGGEPVWSSSLWPTASFSETVASDGALPFPPSSSWTPISSRIDSSQRDTFQQPSWCLALHISIQEHHSFHLTQSPTTGPHLSDRPHLSFRGPHLSLEGPHLSSWIHHPAPHLPGSITHTHLPCVQLSVGTPRKLSHPTERIKRLF</sequence>
<reference evidence="1 2" key="1">
    <citation type="journal article" date="2020" name="Nature">
        <title>Six reference-quality genomes reveal evolution of bat adaptations.</title>
        <authorList>
            <person name="Jebb D."/>
            <person name="Huang Z."/>
            <person name="Pippel M."/>
            <person name="Hughes G.M."/>
            <person name="Lavrichenko K."/>
            <person name="Devanna P."/>
            <person name="Winkler S."/>
            <person name="Jermiin L.S."/>
            <person name="Skirmuntt E.C."/>
            <person name="Katzourakis A."/>
            <person name="Burkitt-Gray L."/>
            <person name="Ray D.A."/>
            <person name="Sullivan K.A.M."/>
            <person name="Roscito J.G."/>
            <person name="Kirilenko B.M."/>
            <person name="Davalos L.M."/>
            <person name="Corthals A.P."/>
            <person name="Power M.L."/>
            <person name="Jones G."/>
            <person name="Ransome R.D."/>
            <person name="Dechmann D.K.N."/>
            <person name="Locatelli A.G."/>
            <person name="Puechmaille S.J."/>
            <person name="Fedrigo O."/>
            <person name="Jarvis E.D."/>
            <person name="Hiller M."/>
            <person name="Vernes S.C."/>
            <person name="Myers E.W."/>
            <person name="Teeling E.C."/>
        </authorList>
    </citation>
    <scope>NUCLEOTIDE SEQUENCE [LARGE SCALE GENOMIC DNA]</scope>
    <source>
        <strain evidence="1">MRouAeg1</strain>
        <tissue evidence="1">Muscle</tissue>
    </source>
</reference>
<dbReference type="EMBL" id="JACASE010000011">
    <property type="protein sequence ID" value="KAF6427901.1"/>
    <property type="molecule type" value="Genomic_DNA"/>
</dbReference>
<evidence type="ECO:0000313" key="1">
    <source>
        <dbReference type="EMBL" id="KAF6427901.1"/>
    </source>
</evidence>
<dbReference type="Proteomes" id="UP000593571">
    <property type="component" value="Unassembled WGS sequence"/>
</dbReference>
<organism evidence="1 2">
    <name type="scientific">Rousettus aegyptiacus</name>
    <name type="common">Egyptian fruit bat</name>
    <name type="synonym">Pteropus aegyptiacus</name>
    <dbReference type="NCBI Taxonomy" id="9407"/>
    <lineage>
        <taxon>Eukaryota</taxon>
        <taxon>Metazoa</taxon>
        <taxon>Chordata</taxon>
        <taxon>Craniata</taxon>
        <taxon>Vertebrata</taxon>
        <taxon>Euteleostomi</taxon>
        <taxon>Mammalia</taxon>
        <taxon>Eutheria</taxon>
        <taxon>Laurasiatheria</taxon>
        <taxon>Chiroptera</taxon>
        <taxon>Yinpterochiroptera</taxon>
        <taxon>Pteropodoidea</taxon>
        <taxon>Pteropodidae</taxon>
        <taxon>Rousettinae</taxon>
        <taxon>Rousettus</taxon>
    </lineage>
</organism>
<accession>A0A7J8DXU0</accession>
<gene>
    <name evidence="1" type="ORF">HJG63_008383</name>
</gene>